<dbReference type="CDD" id="cd05380">
    <property type="entry name" value="CAP_euk"/>
    <property type="match status" value="1"/>
</dbReference>
<comment type="similarity">
    <text evidence="2">Belongs to the CRISP family.</text>
</comment>
<dbReference type="InterPro" id="IPR035940">
    <property type="entry name" value="CAP_sf"/>
</dbReference>
<evidence type="ECO:0000313" key="7">
    <source>
        <dbReference type="Proteomes" id="UP001652621"/>
    </source>
</evidence>
<keyword evidence="4 5" id="KW-0732">Signal</keyword>
<organism evidence="7 8">
    <name type="scientific">Musca domestica</name>
    <name type="common">House fly</name>
    <dbReference type="NCBI Taxonomy" id="7370"/>
    <lineage>
        <taxon>Eukaryota</taxon>
        <taxon>Metazoa</taxon>
        <taxon>Ecdysozoa</taxon>
        <taxon>Arthropoda</taxon>
        <taxon>Hexapoda</taxon>
        <taxon>Insecta</taxon>
        <taxon>Pterygota</taxon>
        <taxon>Neoptera</taxon>
        <taxon>Endopterygota</taxon>
        <taxon>Diptera</taxon>
        <taxon>Brachycera</taxon>
        <taxon>Muscomorpha</taxon>
        <taxon>Muscoidea</taxon>
        <taxon>Muscidae</taxon>
        <taxon>Musca</taxon>
    </lineage>
</organism>
<evidence type="ECO:0000256" key="5">
    <source>
        <dbReference type="SAM" id="SignalP"/>
    </source>
</evidence>
<comment type="subcellular location">
    <subcellularLocation>
        <location evidence="1">Secreted</location>
    </subcellularLocation>
</comment>
<dbReference type="PIRSF" id="PIRSF038921">
    <property type="entry name" value="P14a"/>
    <property type="match status" value="1"/>
</dbReference>
<dbReference type="SMART" id="SM00198">
    <property type="entry name" value="SCP"/>
    <property type="match status" value="1"/>
</dbReference>
<dbReference type="InterPro" id="IPR034763">
    <property type="entry name" value="P14a_insect"/>
</dbReference>
<accession>A0ABM3UMY3</accession>
<gene>
    <name evidence="8" type="primary">LOC131800989</name>
</gene>
<dbReference type="InterPro" id="IPR001283">
    <property type="entry name" value="CRISP-related"/>
</dbReference>
<evidence type="ECO:0000313" key="8">
    <source>
        <dbReference type="RefSeq" id="XP_058974889.1"/>
    </source>
</evidence>
<dbReference type="GeneID" id="131800989"/>
<dbReference type="Proteomes" id="UP001652621">
    <property type="component" value="Unplaced"/>
</dbReference>
<evidence type="ECO:0000256" key="1">
    <source>
        <dbReference type="ARBA" id="ARBA00004613"/>
    </source>
</evidence>
<dbReference type="InterPro" id="IPR014044">
    <property type="entry name" value="CAP_dom"/>
</dbReference>
<feature type="domain" description="SCP" evidence="6">
    <location>
        <begin position="59"/>
        <end position="216"/>
    </location>
</feature>
<dbReference type="SUPFAM" id="SSF55797">
    <property type="entry name" value="PR-1-like"/>
    <property type="match status" value="1"/>
</dbReference>
<evidence type="ECO:0000259" key="6">
    <source>
        <dbReference type="SMART" id="SM00198"/>
    </source>
</evidence>
<dbReference type="RefSeq" id="XP_058974889.1">
    <property type="nucleotide sequence ID" value="XM_059118906.1"/>
</dbReference>
<evidence type="ECO:0000256" key="2">
    <source>
        <dbReference type="ARBA" id="ARBA00009923"/>
    </source>
</evidence>
<dbReference type="Pfam" id="PF00188">
    <property type="entry name" value="CAP"/>
    <property type="match status" value="1"/>
</dbReference>
<evidence type="ECO:0000256" key="4">
    <source>
        <dbReference type="ARBA" id="ARBA00022729"/>
    </source>
</evidence>
<sequence length="252" mass="28501">MKHSLIPIFIVLIGEIYCIDYCDQSLCPAGKHIACEHNGNFAPSCPKDAVLMDLTNPLKTSIVNGFNEKRNFIAGGGHHNHRPACRMATMQWDDELAQLAELNVKQCEMKREACHNTQAYRNSGQNLAWLTYKNKPDFVELIEHSLQIWYDEVNQCKMGYIRKYPQHHTGAVIGHFTAMVTDRNTRVGCAASTYSVSGEDYKVCLMACNFAHNNVMDEAVYEDCPKAAMNCTTGRNLKYPNLCSNSEIYNVY</sequence>
<dbReference type="PANTHER" id="PTHR10334">
    <property type="entry name" value="CYSTEINE-RICH SECRETORY PROTEIN-RELATED"/>
    <property type="match status" value="1"/>
</dbReference>
<dbReference type="InterPro" id="IPR002413">
    <property type="entry name" value="V5_allergen-like"/>
</dbReference>
<reference evidence="8" key="1">
    <citation type="submission" date="2025-08" db="UniProtKB">
        <authorList>
            <consortium name="RefSeq"/>
        </authorList>
    </citation>
    <scope>IDENTIFICATION</scope>
    <source>
        <strain evidence="8">Aabys</strain>
        <tissue evidence="8">Whole body</tissue>
    </source>
</reference>
<proteinExistence type="inferred from homology"/>
<dbReference type="PRINTS" id="PR00838">
    <property type="entry name" value="V5ALLERGEN"/>
</dbReference>
<feature type="signal peptide" evidence="5">
    <location>
        <begin position="1"/>
        <end position="18"/>
    </location>
</feature>
<evidence type="ECO:0000256" key="3">
    <source>
        <dbReference type="ARBA" id="ARBA00022525"/>
    </source>
</evidence>
<keyword evidence="3" id="KW-0964">Secreted</keyword>
<dbReference type="Gene3D" id="3.40.33.10">
    <property type="entry name" value="CAP"/>
    <property type="match status" value="1"/>
</dbReference>
<protein>
    <submittedName>
        <fullName evidence="8">Antigen 5 like allergen Cul n 1-like isoform X1</fullName>
    </submittedName>
</protein>
<feature type="chain" id="PRO_5045789464" evidence="5">
    <location>
        <begin position="19"/>
        <end position="252"/>
    </location>
</feature>
<keyword evidence="7" id="KW-1185">Reference proteome</keyword>
<name>A0ABM3UMY3_MUSDO</name>